<gene>
    <name evidence="3" type="ORF">HZF24_17585</name>
</gene>
<dbReference type="PANTHER" id="PTHR40067:SF1">
    <property type="entry name" value="UPF0297 PROTEIN YRZL"/>
    <property type="match status" value="1"/>
</dbReference>
<dbReference type="Proteomes" id="UP000611629">
    <property type="component" value="Unassembled WGS sequence"/>
</dbReference>
<evidence type="ECO:0000313" key="4">
    <source>
        <dbReference type="Proteomes" id="UP000611629"/>
    </source>
</evidence>
<sequence length="87" mass="10079">MDSNVNNTAKFDYKLESLNEAREIISQVYESLKEKGYNPNNQLIGYILSGDPTYITNHNNARSLIRKIERDELLEELLSVYLDVIDL</sequence>
<dbReference type="RefSeq" id="WP_179239680.1">
    <property type="nucleotide sequence ID" value="NZ_JACBNQ010000034.1"/>
</dbReference>
<name>A0A974BMM2_SEDHY</name>
<dbReference type="NCBIfam" id="NF003997">
    <property type="entry name" value="PRK05473.1"/>
    <property type="match status" value="1"/>
</dbReference>
<comment type="caution">
    <text evidence="3">The sequence shown here is derived from an EMBL/GenBank/DDBJ whole genome shotgun (WGS) entry which is preliminary data.</text>
</comment>
<organism evidence="3 4">
    <name type="scientific">Sedimentibacter hydroxybenzoicus DSM 7310</name>
    <dbReference type="NCBI Taxonomy" id="1123245"/>
    <lineage>
        <taxon>Bacteria</taxon>
        <taxon>Bacillati</taxon>
        <taxon>Bacillota</taxon>
        <taxon>Tissierellia</taxon>
        <taxon>Sedimentibacter</taxon>
    </lineage>
</organism>
<comment type="similarity">
    <text evidence="1 2">Belongs to the UPF0297 family.</text>
</comment>
<dbReference type="EMBL" id="JACBNQ010000034">
    <property type="protein sequence ID" value="NYB75963.1"/>
    <property type="molecule type" value="Genomic_DNA"/>
</dbReference>
<dbReference type="HAMAP" id="MF_01507">
    <property type="entry name" value="UPF0297"/>
    <property type="match status" value="1"/>
</dbReference>
<evidence type="ECO:0000313" key="3">
    <source>
        <dbReference type="EMBL" id="NYB75963.1"/>
    </source>
</evidence>
<evidence type="ECO:0000256" key="2">
    <source>
        <dbReference type="HAMAP-Rule" id="MF_01507"/>
    </source>
</evidence>
<dbReference type="InterPro" id="IPR009309">
    <property type="entry name" value="IreB"/>
</dbReference>
<keyword evidence="4" id="KW-1185">Reference proteome</keyword>
<dbReference type="Pfam" id="PF06135">
    <property type="entry name" value="IreB"/>
    <property type="match status" value="1"/>
</dbReference>
<dbReference type="AlphaFoldDB" id="A0A974BMM2"/>
<reference evidence="3" key="1">
    <citation type="submission" date="2020-07" db="EMBL/GenBank/DDBJ databases">
        <title>Genomic analysis of a strain of Sedimentibacter Hydroxybenzoicus DSM7310.</title>
        <authorList>
            <person name="Ma S."/>
        </authorList>
    </citation>
    <scope>NUCLEOTIDE SEQUENCE</scope>
    <source>
        <strain evidence="3">DSM 7310</strain>
    </source>
</reference>
<dbReference type="PANTHER" id="PTHR40067">
    <property type="entry name" value="UPF0297 PROTEIN YRZL"/>
    <property type="match status" value="1"/>
</dbReference>
<protein>
    <recommendedName>
        <fullName evidence="2">UPF0297 protein HZF24_17585</fullName>
    </recommendedName>
</protein>
<accession>A0A974BMM2</accession>
<dbReference type="PIRSF" id="PIRSF037258">
    <property type="entry name" value="DUF965_bac"/>
    <property type="match status" value="1"/>
</dbReference>
<evidence type="ECO:0000256" key="1">
    <source>
        <dbReference type="ARBA" id="ARBA00010888"/>
    </source>
</evidence>
<proteinExistence type="inferred from homology"/>